<sequence>MPKIHSDAAAEIGRRIRARRHRLALSLEDLGDLSGVSWTTVGKIERGAQSPSAETIVRLAHALELDAGELLTGISIEDYGREERRFTARDFISAQTVRAARIVEARRAR</sequence>
<dbReference type="GO" id="GO:0003677">
    <property type="term" value="F:DNA binding"/>
    <property type="evidence" value="ECO:0007669"/>
    <property type="project" value="UniProtKB-KW"/>
</dbReference>
<evidence type="ECO:0000259" key="2">
    <source>
        <dbReference type="PROSITE" id="PS50943"/>
    </source>
</evidence>
<dbReference type="SMART" id="SM00530">
    <property type="entry name" value="HTH_XRE"/>
    <property type="match status" value="1"/>
</dbReference>
<dbReference type="CDD" id="cd00093">
    <property type="entry name" value="HTH_XRE"/>
    <property type="match status" value="1"/>
</dbReference>
<dbReference type="PROSITE" id="PS50943">
    <property type="entry name" value="HTH_CROC1"/>
    <property type="match status" value="1"/>
</dbReference>
<dbReference type="Gene3D" id="1.10.260.40">
    <property type="entry name" value="lambda repressor-like DNA-binding domains"/>
    <property type="match status" value="1"/>
</dbReference>
<comment type="caution">
    <text evidence="3">The sequence shown here is derived from an EMBL/GenBank/DDBJ whole genome shotgun (WGS) entry which is preliminary data.</text>
</comment>
<dbReference type="InterPro" id="IPR010982">
    <property type="entry name" value="Lambda_DNA-bd_dom_sf"/>
</dbReference>
<dbReference type="RefSeq" id="WP_200131975.1">
    <property type="nucleotide sequence ID" value="NZ_JAEHOI010000005.1"/>
</dbReference>
<proteinExistence type="predicted"/>
<dbReference type="AlphaFoldDB" id="A0A934QBT6"/>
<dbReference type="InterPro" id="IPR050807">
    <property type="entry name" value="TransReg_Diox_bact_type"/>
</dbReference>
<dbReference type="PANTHER" id="PTHR46797">
    <property type="entry name" value="HTH-TYPE TRANSCRIPTIONAL REGULATOR"/>
    <property type="match status" value="1"/>
</dbReference>
<dbReference type="InterPro" id="IPR001387">
    <property type="entry name" value="Cro/C1-type_HTH"/>
</dbReference>
<gene>
    <name evidence="3" type="ORF">JD292_06830</name>
</gene>
<evidence type="ECO:0000256" key="1">
    <source>
        <dbReference type="ARBA" id="ARBA00023125"/>
    </source>
</evidence>
<evidence type="ECO:0000313" key="3">
    <source>
        <dbReference type="EMBL" id="MBK0421785.1"/>
    </source>
</evidence>
<organism evidence="3 4">
    <name type="scientific">Leucobacter edaphi</name>
    <dbReference type="NCBI Taxonomy" id="2796472"/>
    <lineage>
        <taxon>Bacteria</taxon>
        <taxon>Bacillati</taxon>
        <taxon>Actinomycetota</taxon>
        <taxon>Actinomycetes</taxon>
        <taxon>Micrococcales</taxon>
        <taxon>Microbacteriaceae</taxon>
        <taxon>Leucobacter</taxon>
    </lineage>
</organism>
<keyword evidence="1" id="KW-0238">DNA-binding</keyword>
<dbReference type="Proteomes" id="UP000618733">
    <property type="component" value="Unassembled WGS sequence"/>
</dbReference>
<keyword evidence="4" id="KW-1185">Reference proteome</keyword>
<protein>
    <submittedName>
        <fullName evidence="3">Helix-turn-helix transcriptional regulator</fullName>
    </submittedName>
</protein>
<dbReference type="GO" id="GO:0003700">
    <property type="term" value="F:DNA-binding transcription factor activity"/>
    <property type="evidence" value="ECO:0007669"/>
    <property type="project" value="TreeGrafter"/>
</dbReference>
<evidence type="ECO:0000313" key="4">
    <source>
        <dbReference type="Proteomes" id="UP000618733"/>
    </source>
</evidence>
<dbReference type="PANTHER" id="PTHR46797:SF1">
    <property type="entry name" value="METHYLPHOSPHONATE SYNTHASE"/>
    <property type="match status" value="1"/>
</dbReference>
<dbReference type="SUPFAM" id="SSF47413">
    <property type="entry name" value="lambda repressor-like DNA-binding domains"/>
    <property type="match status" value="1"/>
</dbReference>
<dbReference type="Pfam" id="PF13560">
    <property type="entry name" value="HTH_31"/>
    <property type="match status" value="1"/>
</dbReference>
<accession>A0A934QBT6</accession>
<reference evidence="3" key="1">
    <citation type="submission" date="2020-12" db="EMBL/GenBank/DDBJ databases">
        <title>Leucobacter sp. CAS2, isolated from Chromium sludge.</title>
        <authorList>
            <person name="Xu Z."/>
        </authorList>
    </citation>
    <scope>NUCLEOTIDE SEQUENCE</scope>
    <source>
        <strain evidence="3">CSA2</strain>
    </source>
</reference>
<name>A0A934QBT6_9MICO</name>
<dbReference type="EMBL" id="JAEHOI010000005">
    <property type="protein sequence ID" value="MBK0421785.1"/>
    <property type="molecule type" value="Genomic_DNA"/>
</dbReference>
<feature type="domain" description="HTH cro/C1-type" evidence="2">
    <location>
        <begin position="16"/>
        <end position="70"/>
    </location>
</feature>
<dbReference type="GO" id="GO:0005829">
    <property type="term" value="C:cytosol"/>
    <property type="evidence" value="ECO:0007669"/>
    <property type="project" value="TreeGrafter"/>
</dbReference>